<dbReference type="EMBL" id="JAGQLG010000166">
    <property type="protein sequence ID" value="MCA9382560.1"/>
    <property type="molecule type" value="Genomic_DNA"/>
</dbReference>
<dbReference type="Pfam" id="PF23898">
    <property type="entry name" value="Crass_capsid"/>
    <property type="match status" value="1"/>
</dbReference>
<reference evidence="1" key="2">
    <citation type="journal article" date="2021" name="Microbiome">
        <title>Successional dynamics and alternative stable states in a saline activated sludge microbial community over 9 years.</title>
        <authorList>
            <person name="Wang Y."/>
            <person name="Ye J."/>
            <person name="Ju F."/>
            <person name="Liu L."/>
            <person name="Boyd J.A."/>
            <person name="Deng Y."/>
            <person name="Parks D.H."/>
            <person name="Jiang X."/>
            <person name="Yin X."/>
            <person name="Woodcroft B.J."/>
            <person name="Tyson G.W."/>
            <person name="Hugenholtz P."/>
            <person name="Polz M.F."/>
            <person name="Zhang T."/>
        </authorList>
    </citation>
    <scope>NUCLEOTIDE SEQUENCE</scope>
    <source>
        <strain evidence="1">HKST-UBA10</strain>
    </source>
</reference>
<name>A0A955RIN2_9BACT</name>
<dbReference type="InterPro" id="IPR056401">
    <property type="entry name" value="Crass_capsid"/>
</dbReference>
<evidence type="ECO:0000313" key="1">
    <source>
        <dbReference type="EMBL" id="MCA9382560.1"/>
    </source>
</evidence>
<comment type="caution">
    <text evidence="1">The sequence shown here is derived from an EMBL/GenBank/DDBJ whole genome shotgun (WGS) entry which is preliminary data.</text>
</comment>
<dbReference type="AlphaFoldDB" id="A0A955RIN2"/>
<protein>
    <recommendedName>
        <fullName evidence="3">Major capsid protein</fullName>
    </recommendedName>
</protein>
<dbReference type="Proteomes" id="UP000782843">
    <property type="component" value="Unassembled WGS sequence"/>
</dbReference>
<evidence type="ECO:0000313" key="2">
    <source>
        <dbReference type="Proteomes" id="UP000782843"/>
    </source>
</evidence>
<sequence length="519" mass="58353">MNGFNKPGLPSPTRYKYIINTEEGGKDKYFGGDFTYNDLLLSYGPDAKDWTDISQVAKNFYTQFSQSLSKDLNPLYEMIASSGGIQDIETNYVRWRIFGDPDREMISYGNPNPGGATCLGAQGFPFKIRVDYDWLKVGDHVAPVRNKQAGVMIISEGVPAGGATEYEVVLVEENSTFPVELLKATDPWVKLGALTSSLDSGQAGSISFGMNFSYVEFEVPMTTMQWEYSVDEESLIMYPVIMVERCDEKNRPIPGGRSLTNLLEMEAKAQIQKEVELYMIYGRSSNHLVDEVSGTAITTGPGLMEFMEQAQEVPYSPTTNGIDRLVSKVKAFWYDKIPVSQRKLMLYTGEPGLELFHNWIVEKYGATAVISTEDLILGSSQPFEPGRNGKSFGILQFTKYFVPVFGEITVAHWPLLDNTRVNNVRMPGTVYPISAYEFWAFDIGFGEPNVKMLTRSNKDRSYYIPGTMSPFGKVGLDNPYFKAPSDPNHDGYKWRHRKAFGLVIMEPDRFVRFIPTVQG</sequence>
<gene>
    <name evidence="1" type="ORF">KC660_04095</name>
</gene>
<evidence type="ECO:0008006" key="3">
    <source>
        <dbReference type="Google" id="ProtNLM"/>
    </source>
</evidence>
<organism evidence="1 2">
    <name type="scientific">Candidatus Dojkabacteria bacterium</name>
    <dbReference type="NCBI Taxonomy" id="2099670"/>
    <lineage>
        <taxon>Bacteria</taxon>
        <taxon>Candidatus Dojkabacteria</taxon>
    </lineage>
</organism>
<reference evidence="1" key="1">
    <citation type="submission" date="2020-04" db="EMBL/GenBank/DDBJ databases">
        <authorList>
            <person name="Zhang T."/>
        </authorList>
    </citation>
    <scope>NUCLEOTIDE SEQUENCE</scope>
    <source>
        <strain evidence="1">HKST-UBA10</strain>
    </source>
</reference>
<proteinExistence type="predicted"/>
<accession>A0A955RIN2</accession>